<sequence>MDLYPQKMNQPILSHGKAVNGGRNLSKRSFRANILKEHRENTGELLYLPVDRPNIGVKQLGNISLKQIRIGNINAA</sequence>
<reference evidence="1" key="1">
    <citation type="submission" date="2019-08" db="EMBL/GenBank/DDBJ databases">
        <authorList>
            <person name="Kucharzyk K."/>
            <person name="Murdoch R.W."/>
            <person name="Higgins S."/>
            <person name="Loffler F."/>
        </authorList>
    </citation>
    <scope>NUCLEOTIDE SEQUENCE</scope>
</reference>
<protein>
    <submittedName>
        <fullName evidence="1">Uncharacterized protein</fullName>
    </submittedName>
</protein>
<evidence type="ECO:0000313" key="1">
    <source>
        <dbReference type="EMBL" id="MPM66276.1"/>
    </source>
</evidence>
<gene>
    <name evidence="1" type="ORF">SDC9_113183</name>
</gene>
<accession>A0A645BLS3</accession>
<dbReference type="AlphaFoldDB" id="A0A645BLS3"/>
<dbReference type="EMBL" id="VSSQ01020982">
    <property type="protein sequence ID" value="MPM66276.1"/>
    <property type="molecule type" value="Genomic_DNA"/>
</dbReference>
<organism evidence="1">
    <name type="scientific">bioreactor metagenome</name>
    <dbReference type="NCBI Taxonomy" id="1076179"/>
    <lineage>
        <taxon>unclassified sequences</taxon>
        <taxon>metagenomes</taxon>
        <taxon>ecological metagenomes</taxon>
    </lineage>
</organism>
<comment type="caution">
    <text evidence="1">The sequence shown here is derived from an EMBL/GenBank/DDBJ whole genome shotgun (WGS) entry which is preliminary data.</text>
</comment>
<name>A0A645BLS3_9ZZZZ</name>
<proteinExistence type="predicted"/>